<feature type="domain" description="Cupin type-2" evidence="2">
    <location>
        <begin position="38"/>
        <end position="96"/>
    </location>
</feature>
<dbReference type="Pfam" id="PF07883">
    <property type="entry name" value="Cupin_2"/>
    <property type="match status" value="1"/>
</dbReference>
<dbReference type="InterPro" id="IPR014710">
    <property type="entry name" value="RmlC-like_jellyroll"/>
</dbReference>
<evidence type="ECO:0000313" key="4">
    <source>
        <dbReference type="Proteomes" id="UP000607197"/>
    </source>
</evidence>
<dbReference type="InterPro" id="IPR013096">
    <property type="entry name" value="Cupin_2"/>
</dbReference>
<reference evidence="3" key="1">
    <citation type="journal article" date="2014" name="Int. J. Syst. Evol. Microbiol.">
        <title>Complete genome sequence of Corynebacterium casei LMG S-19264T (=DSM 44701T), isolated from a smear-ripened cheese.</title>
        <authorList>
            <consortium name="US DOE Joint Genome Institute (JGI-PGF)"/>
            <person name="Walter F."/>
            <person name="Albersmeier A."/>
            <person name="Kalinowski J."/>
            <person name="Ruckert C."/>
        </authorList>
    </citation>
    <scope>NUCLEOTIDE SEQUENCE</scope>
    <source>
        <strain evidence="3">JCM 19596</strain>
    </source>
</reference>
<organism evidence="3 4">
    <name type="scientific">Halocalculus aciditolerans</name>
    <dbReference type="NCBI Taxonomy" id="1383812"/>
    <lineage>
        <taxon>Archaea</taxon>
        <taxon>Methanobacteriati</taxon>
        <taxon>Methanobacteriota</taxon>
        <taxon>Stenosarchaea group</taxon>
        <taxon>Halobacteria</taxon>
        <taxon>Halobacteriales</taxon>
        <taxon>Halobacteriaceae</taxon>
        <taxon>Halocalculus</taxon>
    </lineage>
</organism>
<keyword evidence="4" id="KW-1185">Reference proteome</keyword>
<dbReference type="Proteomes" id="UP000607197">
    <property type="component" value="Unassembled WGS sequence"/>
</dbReference>
<reference evidence="3" key="2">
    <citation type="submission" date="2020-09" db="EMBL/GenBank/DDBJ databases">
        <authorList>
            <person name="Sun Q."/>
            <person name="Ohkuma M."/>
        </authorList>
    </citation>
    <scope>NUCLEOTIDE SEQUENCE</scope>
    <source>
        <strain evidence="3">JCM 19596</strain>
    </source>
</reference>
<dbReference type="Gene3D" id="2.60.120.10">
    <property type="entry name" value="Jelly Rolls"/>
    <property type="match status" value="1"/>
</dbReference>
<dbReference type="RefSeq" id="WP_188975794.1">
    <property type="nucleotide sequence ID" value="NZ_BMPG01000001.1"/>
</dbReference>
<evidence type="ECO:0000256" key="1">
    <source>
        <dbReference type="SAM" id="MobiDB-lite"/>
    </source>
</evidence>
<evidence type="ECO:0000259" key="2">
    <source>
        <dbReference type="Pfam" id="PF07883"/>
    </source>
</evidence>
<evidence type="ECO:0000313" key="3">
    <source>
        <dbReference type="EMBL" id="GGL50978.1"/>
    </source>
</evidence>
<dbReference type="AlphaFoldDB" id="A0A830F3B1"/>
<dbReference type="CDD" id="cd02226">
    <property type="entry name" value="cupin_YdbB-like"/>
    <property type="match status" value="1"/>
</dbReference>
<feature type="compositionally biased region" description="Acidic residues" evidence="1">
    <location>
        <begin position="107"/>
        <end position="116"/>
    </location>
</feature>
<accession>A0A830F3B1</accession>
<name>A0A830F3B1_9EURY</name>
<protein>
    <submittedName>
        <fullName evidence="3">Cupin</fullName>
    </submittedName>
</protein>
<dbReference type="PANTHER" id="PTHR36114">
    <property type="entry name" value="16.7 KDA PROTEIN IN WHIE LOCUS"/>
    <property type="match status" value="1"/>
</dbReference>
<dbReference type="EMBL" id="BMPG01000001">
    <property type="protein sequence ID" value="GGL50978.1"/>
    <property type="molecule type" value="Genomic_DNA"/>
</dbReference>
<feature type="region of interest" description="Disordered" evidence="1">
    <location>
        <begin position="100"/>
        <end position="122"/>
    </location>
</feature>
<dbReference type="InterPro" id="IPR052044">
    <property type="entry name" value="PKS_Associated_Protein"/>
</dbReference>
<gene>
    <name evidence="3" type="ORF">GCM10009039_06520</name>
</gene>
<sequence>MEPTNLEEAFGAFEETWSPRVVAELNGQEVKVARLEGEFVWHSHAEADELFYVLDGDLTIEFRDEADAHLSAGDLLVVPAGVEHKPVAEEEVKAMLFEPAETLNTGDADDADLTVEEPERLD</sequence>
<proteinExistence type="predicted"/>
<comment type="caution">
    <text evidence="3">The sequence shown here is derived from an EMBL/GenBank/DDBJ whole genome shotgun (WGS) entry which is preliminary data.</text>
</comment>
<dbReference type="PANTHER" id="PTHR36114:SF1">
    <property type="entry name" value="16.7 KDA PROTEIN IN WHIE LOCUS"/>
    <property type="match status" value="1"/>
</dbReference>
<dbReference type="InterPro" id="IPR011051">
    <property type="entry name" value="RmlC_Cupin_sf"/>
</dbReference>
<dbReference type="OrthoDB" id="301394at2157"/>
<dbReference type="SUPFAM" id="SSF51182">
    <property type="entry name" value="RmlC-like cupins"/>
    <property type="match status" value="1"/>
</dbReference>